<dbReference type="AlphaFoldDB" id="A0A8J6BTA7"/>
<proteinExistence type="predicted"/>
<organism evidence="1 2">
    <name type="scientific">Zizania palustris</name>
    <name type="common">Northern wild rice</name>
    <dbReference type="NCBI Taxonomy" id="103762"/>
    <lineage>
        <taxon>Eukaryota</taxon>
        <taxon>Viridiplantae</taxon>
        <taxon>Streptophyta</taxon>
        <taxon>Embryophyta</taxon>
        <taxon>Tracheophyta</taxon>
        <taxon>Spermatophyta</taxon>
        <taxon>Magnoliopsida</taxon>
        <taxon>Liliopsida</taxon>
        <taxon>Poales</taxon>
        <taxon>Poaceae</taxon>
        <taxon>BOP clade</taxon>
        <taxon>Oryzoideae</taxon>
        <taxon>Oryzeae</taxon>
        <taxon>Zizaniinae</taxon>
        <taxon>Zizania</taxon>
    </lineage>
</organism>
<sequence>MLNTYVLFFLSYVRLDCLVTLRSARFARIELCFLDMLSLHRALRLTRRR</sequence>
<accession>A0A8J6BTA7</accession>
<reference evidence="1" key="1">
    <citation type="journal article" date="2021" name="bioRxiv">
        <title>Whole Genome Assembly and Annotation of Northern Wild Rice, Zizania palustris L., Supports a Whole Genome Duplication in the Zizania Genus.</title>
        <authorList>
            <person name="Haas M."/>
            <person name="Kono T."/>
            <person name="Macchietto M."/>
            <person name="Millas R."/>
            <person name="McGilp L."/>
            <person name="Shao M."/>
            <person name="Duquette J."/>
            <person name="Hirsch C.N."/>
            <person name="Kimball J."/>
        </authorList>
    </citation>
    <scope>NUCLEOTIDE SEQUENCE</scope>
    <source>
        <tissue evidence="1">Fresh leaf tissue</tissue>
    </source>
</reference>
<evidence type="ECO:0000313" key="1">
    <source>
        <dbReference type="EMBL" id="KAG8095682.1"/>
    </source>
</evidence>
<comment type="caution">
    <text evidence="1">The sequence shown here is derived from an EMBL/GenBank/DDBJ whole genome shotgun (WGS) entry which is preliminary data.</text>
</comment>
<keyword evidence="2" id="KW-1185">Reference proteome</keyword>
<evidence type="ECO:0000313" key="2">
    <source>
        <dbReference type="Proteomes" id="UP000729402"/>
    </source>
</evidence>
<protein>
    <submittedName>
        <fullName evidence="1">Uncharacterized protein</fullName>
    </submittedName>
</protein>
<reference evidence="1" key="2">
    <citation type="submission" date="2021-02" db="EMBL/GenBank/DDBJ databases">
        <authorList>
            <person name="Kimball J.A."/>
            <person name="Haas M.W."/>
            <person name="Macchietto M."/>
            <person name="Kono T."/>
            <person name="Duquette J."/>
            <person name="Shao M."/>
        </authorList>
    </citation>
    <scope>NUCLEOTIDE SEQUENCE</scope>
    <source>
        <tissue evidence="1">Fresh leaf tissue</tissue>
    </source>
</reference>
<dbReference type="Proteomes" id="UP000729402">
    <property type="component" value="Unassembled WGS sequence"/>
</dbReference>
<name>A0A8J6BTA7_ZIZPA</name>
<dbReference type="EMBL" id="JAAALK010000079">
    <property type="protein sequence ID" value="KAG8095682.1"/>
    <property type="molecule type" value="Genomic_DNA"/>
</dbReference>
<gene>
    <name evidence="1" type="ORF">GUJ93_ZPchr0013g35728</name>
</gene>